<evidence type="ECO:0000256" key="5">
    <source>
        <dbReference type="ARBA" id="ARBA00023136"/>
    </source>
</evidence>
<dbReference type="Proteomes" id="UP001321498">
    <property type="component" value="Chromosome"/>
</dbReference>
<reference evidence="9" key="1">
    <citation type="journal article" date="2019" name="Int. J. Syst. Evol. Microbiol.">
        <title>The Global Catalogue of Microorganisms (GCM) 10K type strain sequencing project: providing services to taxonomists for standard genome sequencing and annotation.</title>
        <authorList>
            <consortium name="The Broad Institute Genomics Platform"/>
            <consortium name="The Broad Institute Genome Sequencing Center for Infectious Disease"/>
            <person name="Wu L."/>
            <person name="Ma J."/>
        </authorList>
    </citation>
    <scope>NUCLEOTIDE SEQUENCE [LARGE SCALE GENOMIC DNA]</scope>
    <source>
        <strain evidence="9">NBRC 108725</strain>
    </source>
</reference>
<dbReference type="RefSeq" id="WP_286279109.1">
    <property type="nucleotide sequence ID" value="NZ_AP027731.1"/>
</dbReference>
<evidence type="ECO:0000256" key="4">
    <source>
        <dbReference type="ARBA" id="ARBA00022989"/>
    </source>
</evidence>
<dbReference type="Pfam" id="PF04138">
    <property type="entry name" value="GtrA_DPMS_TM"/>
    <property type="match status" value="1"/>
</dbReference>
<evidence type="ECO:0000259" key="7">
    <source>
        <dbReference type="Pfam" id="PF04138"/>
    </source>
</evidence>
<evidence type="ECO:0000313" key="8">
    <source>
        <dbReference type="EMBL" id="BDZ45880.1"/>
    </source>
</evidence>
<keyword evidence="5 6" id="KW-0472">Membrane</keyword>
<evidence type="ECO:0000313" key="9">
    <source>
        <dbReference type="Proteomes" id="UP001321498"/>
    </source>
</evidence>
<dbReference type="InterPro" id="IPR007267">
    <property type="entry name" value="GtrA_DPMS_TM"/>
</dbReference>
<name>A0ABN6XLM2_9MICO</name>
<proteinExistence type="inferred from homology"/>
<dbReference type="InterPro" id="IPR051401">
    <property type="entry name" value="GtrA_CellWall_Glycosyl"/>
</dbReference>
<protein>
    <recommendedName>
        <fullName evidence="7">GtrA/DPMS transmembrane domain-containing protein</fullName>
    </recommendedName>
</protein>
<evidence type="ECO:0000256" key="3">
    <source>
        <dbReference type="ARBA" id="ARBA00022692"/>
    </source>
</evidence>
<feature type="domain" description="GtrA/DPMS transmembrane" evidence="7">
    <location>
        <begin position="27"/>
        <end position="152"/>
    </location>
</feature>
<feature type="transmembrane region" description="Helical" evidence="6">
    <location>
        <begin position="98"/>
        <end position="120"/>
    </location>
</feature>
<sequence length="177" mass="18998">MADPTRGPGGATTGEQVGRLVRQLFAFALVGGVGFVLDLAVFNALRLTLLAPEMHGQGPILAKTISTAVAIAANWVGNRYWTFGPHRRADSGREGIEFLAVSLLGMGVGLGCLWISHYALGYTSLLADNISGNVIGLILGSVVRFSLYRYWVYHPERTGRPRRRRVPATAVTESSGS</sequence>
<feature type="transmembrane region" description="Helical" evidence="6">
    <location>
        <begin position="132"/>
        <end position="153"/>
    </location>
</feature>
<organism evidence="8 9">
    <name type="scientific">Naasia aerilata</name>
    <dbReference type="NCBI Taxonomy" id="1162966"/>
    <lineage>
        <taxon>Bacteria</taxon>
        <taxon>Bacillati</taxon>
        <taxon>Actinomycetota</taxon>
        <taxon>Actinomycetes</taxon>
        <taxon>Micrococcales</taxon>
        <taxon>Microbacteriaceae</taxon>
        <taxon>Naasia</taxon>
    </lineage>
</organism>
<feature type="transmembrane region" description="Helical" evidence="6">
    <location>
        <begin position="24"/>
        <end position="45"/>
    </location>
</feature>
<dbReference type="EMBL" id="AP027731">
    <property type="protein sequence ID" value="BDZ45880.1"/>
    <property type="molecule type" value="Genomic_DNA"/>
</dbReference>
<comment type="similarity">
    <text evidence="2">Belongs to the GtrA family.</text>
</comment>
<accession>A0ABN6XLM2</accession>
<evidence type="ECO:0000256" key="1">
    <source>
        <dbReference type="ARBA" id="ARBA00004141"/>
    </source>
</evidence>
<keyword evidence="4 6" id="KW-1133">Transmembrane helix</keyword>
<keyword evidence="3 6" id="KW-0812">Transmembrane</keyword>
<dbReference type="PANTHER" id="PTHR38459:SF1">
    <property type="entry name" value="PROPHAGE BACTOPRENOL-LINKED GLUCOSE TRANSLOCASE HOMOLOG"/>
    <property type="match status" value="1"/>
</dbReference>
<keyword evidence="9" id="KW-1185">Reference proteome</keyword>
<evidence type="ECO:0000256" key="2">
    <source>
        <dbReference type="ARBA" id="ARBA00009399"/>
    </source>
</evidence>
<gene>
    <name evidence="8" type="ORF">GCM10025866_17890</name>
</gene>
<dbReference type="PANTHER" id="PTHR38459">
    <property type="entry name" value="PROPHAGE BACTOPRENOL-LINKED GLUCOSE TRANSLOCASE HOMOLOG"/>
    <property type="match status" value="1"/>
</dbReference>
<evidence type="ECO:0000256" key="6">
    <source>
        <dbReference type="SAM" id="Phobius"/>
    </source>
</evidence>
<feature type="transmembrane region" description="Helical" evidence="6">
    <location>
        <begin position="60"/>
        <end position="77"/>
    </location>
</feature>
<comment type="subcellular location">
    <subcellularLocation>
        <location evidence="1">Membrane</location>
        <topology evidence="1">Multi-pass membrane protein</topology>
    </subcellularLocation>
</comment>